<comment type="subcellular location">
    <subcellularLocation>
        <location evidence="1">Cytoplasm</location>
    </subcellularLocation>
</comment>
<organism evidence="3 4">
    <name type="scientific">Halolamina salina</name>
    <dbReference type="NCBI Taxonomy" id="1220023"/>
    <lineage>
        <taxon>Archaea</taxon>
        <taxon>Methanobacteriati</taxon>
        <taxon>Methanobacteriota</taxon>
        <taxon>Stenosarchaea group</taxon>
        <taxon>Halobacteria</taxon>
        <taxon>Halobacteriales</taxon>
        <taxon>Haloferacaceae</taxon>
    </lineage>
</organism>
<comment type="caution">
    <text evidence="3">The sequence shown here is derived from an EMBL/GenBank/DDBJ whole genome shotgun (WGS) entry which is preliminary data.</text>
</comment>
<dbReference type="GO" id="GO:0005737">
    <property type="term" value="C:cytoplasm"/>
    <property type="evidence" value="ECO:0007669"/>
    <property type="project" value="UniProtKB-SubCell"/>
</dbReference>
<reference evidence="3 4" key="1">
    <citation type="journal article" date="2019" name="Int. J. Syst. Evol. Microbiol.">
        <title>The Global Catalogue of Microorganisms (GCM) 10K type strain sequencing project: providing services to taxonomists for standard genome sequencing and annotation.</title>
        <authorList>
            <consortium name="The Broad Institute Genomics Platform"/>
            <consortium name="The Broad Institute Genome Sequencing Center for Infectious Disease"/>
            <person name="Wu L."/>
            <person name="Ma J."/>
        </authorList>
    </citation>
    <scope>NUCLEOTIDE SEQUENCE [LARGE SCALE GENOMIC DNA]</scope>
    <source>
        <strain evidence="3 4">CGMCC 1.12285</strain>
    </source>
</reference>
<protein>
    <submittedName>
        <fullName evidence="3">His/Gly/Thr/Pro-type tRNA ligase C-terminal domain-containing protein</fullName>
    </submittedName>
</protein>
<dbReference type="Pfam" id="PF03129">
    <property type="entry name" value="HGTP_anticodon"/>
    <property type="match status" value="1"/>
</dbReference>
<name>A0ABD6B5F9_9EURY</name>
<evidence type="ECO:0000313" key="3">
    <source>
        <dbReference type="EMBL" id="MFD1526054.1"/>
    </source>
</evidence>
<evidence type="ECO:0000313" key="4">
    <source>
        <dbReference type="Proteomes" id="UP001597111"/>
    </source>
</evidence>
<keyword evidence="3" id="KW-0436">Ligase</keyword>
<proteinExistence type="predicted"/>
<dbReference type="InterPro" id="IPR036621">
    <property type="entry name" value="Anticodon-bd_dom_sf"/>
</dbReference>
<feature type="domain" description="Anticodon-binding" evidence="2">
    <location>
        <begin position="22"/>
        <end position="106"/>
    </location>
</feature>
<dbReference type="GO" id="GO:0016874">
    <property type="term" value="F:ligase activity"/>
    <property type="evidence" value="ECO:0007669"/>
    <property type="project" value="UniProtKB-KW"/>
</dbReference>
<sequence>DSEESACRWPVTEWGSVAPYRAAVIPIGDGEVEEVAAEIHDAIGEDCLLFDGKQSVGERFAESGLLGIPAKVVVGNTYRETGTVDIERLNGENLAVAPESVPAAVEQFGAGG</sequence>
<dbReference type="InterPro" id="IPR004154">
    <property type="entry name" value="Anticodon-bd"/>
</dbReference>
<keyword evidence="4" id="KW-1185">Reference proteome</keyword>
<evidence type="ECO:0000256" key="1">
    <source>
        <dbReference type="ARBA" id="ARBA00004496"/>
    </source>
</evidence>
<dbReference type="Gene3D" id="3.40.50.800">
    <property type="entry name" value="Anticodon-binding domain"/>
    <property type="match status" value="1"/>
</dbReference>
<evidence type="ECO:0000259" key="2">
    <source>
        <dbReference type="Pfam" id="PF03129"/>
    </source>
</evidence>
<dbReference type="AlphaFoldDB" id="A0ABD6B5F9"/>
<dbReference type="Proteomes" id="UP001597111">
    <property type="component" value="Unassembled WGS sequence"/>
</dbReference>
<feature type="non-terminal residue" evidence="3">
    <location>
        <position position="1"/>
    </location>
</feature>
<gene>
    <name evidence="3" type="ORF">ACFR9S_07025</name>
</gene>
<accession>A0ABD6B5F9</accession>
<dbReference type="SUPFAM" id="SSF52954">
    <property type="entry name" value="Class II aaRS ABD-related"/>
    <property type="match status" value="1"/>
</dbReference>
<dbReference type="EMBL" id="JBHUDH010000062">
    <property type="protein sequence ID" value="MFD1526054.1"/>
    <property type="molecule type" value="Genomic_DNA"/>
</dbReference>
<dbReference type="RefSeq" id="WP_379818336.1">
    <property type="nucleotide sequence ID" value="NZ_JBHUDH010000062.1"/>
</dbReference>